<organism evidence="2 3">
    <name type="scientific">Funneliformis caledonium</name>
    <dbReference type="NCBI Taxonomy" id="1117310"/>
    <lineage>
        <taxon>Eukaryota</taxon>
        <taxon>Fungi</taxon>
        <taxon>Fungi incertae sedis</taxon>
        <taxon>Mucoromycota</taxon>
        <taxon>Glomeromycotina</taxon>
        <taxon>Glomeromycetes</taxon>
        <taxon>Glomerales</taxon>
        <taxon>Glomeraceae</taxon>
        <taxon>Funneliformis</taxon>
    </lineage>
</organism>
<evidence type="ECO:0000313" key="2">
    <source>
        <dbReference type="EMBL" id="CAG8453373.1"/>
    </source>
</evidence>
<name>A0A9N8YWY6_9GLOM</name>
<protein>
    <submittedName>
        <fullName evidence="2">12390_t:CDS:1</fullName>
    </submittedName>
</protein>
<comment type="caution">
    <text evidence="2">The sequence shown here is derived from an EMBL/GenBank/DDBJ whole genome shotgun (WGS) entry which is preliminary data.</text>
</comment>
<dbReference type="InterPro" id="IPR000210">
    <property type="entry name" value="BTB/POZ_dom"/>
</dbReference>
<proteinExistence type="predicted"/>
<keyword evidence="3" id="KW-1185">Reference proteome</keyword>
<evidence type="ECO:0000259" key="1">
    <source>
        <dbReference type="PROSITE" id="PS50097"/>
    </source>
</evidence>
<evidence type="ECO:0000313" key="3">
    <source>
        <dbReference type="Proteomes" id="UP000789570"/>
    </source>
</evidence>
<dbReference type="AlphaFoldDB" id="A0A9N8YWY6"/>
<feature type="domain" description="BTB" evidence="1">
    <location>
        <begin position="163"/>
        <end position="224"/>
    </location>
</feature>
<accession>A0A9N8YWY6</accession>
<dbReference type="Gene3D" id="3.30.710.10">
    <property type="entry name" value="Potassium Channel Kv1.1, Chain A"/>
    <property type="match status" value="1"/>
</dbReference>
<dbReference type="Proteomes" id="UP000789570">
    <property type="component" value="Unassembled WGS sequence"/>
</dbReference>
<reference evidence="2" key="1">
    <citation type="submission" date="2021-06" db="EMBL/GenBank/DDBJ databases">
        <authorList>
            <person name="Kallberg Y."/>
            <person name="Tangrot J."/>
            <person name="Rosling A."/>
        </authorList>
    </citation>
    <scope>NUCLEOTIDE SEQUENCE</scope>
    <source>
        <strain evidence="2">UK204</strain>
    </source>
</reference>
<dbReference type="PANTHER" id="PTHR24413">
    <property type="entry name" value="SPECKLE-TYPE POZ PROTEIN"/>
    <property type="match status" value="1"/>
</dbReference>
<dbReference type="CDD" id="cd14733">
    <property type="entry name" value="BACK"/>
    <property type="match status" value="1"/>
</dbReference>
<dbReference type="Pfam" id="PF00651">
    <property type="entry name" value="BTB"/>
    <property type="match status" value="1"/>
</dbReference>
<dbReference type="SUPFAM" id="SSF54695">
    <property type="entry name" value="POZ domain"/>
    <property type="match status" value="1"/>
</dbReference>
<gene>
    <name evidence="2" type="ORF">FCALED_LOCUS1360</name>
</gene>
<dbReference type="PROSITE" id="PS50097">
    <property type="entry name" value="BTB"/>
    <property type="match status" value="1"/>
</dbReference>
<dbReference type="InterPro" id="IPR011333">
    <property type="entry name" value="SKP1/BTB/POZ_sf"/>
</dbReference>
<dbReference type="SMART" id="SM00225">
    <property type="entry name" value="BTB"/>
    <property type="match status" value="1"/>
</dbReference>
<dbReference type="OrthoDB" id="6359816at2759"/>
<sequence>MFVNKGKATFEFTVPNNEAIGEKSVYTPIFSTADDMFWQLEYQPSDPENPNCCLIFLTAIPNSEEAVSTQFWCDRASISASLFIKNARFSKAYTITTDDYSLRSKSWGKNFNKITDGSSVIIGVTFENSVLESKGYNSTLSTKPESKDISETWGRELDVPEKSDVLFNVKDGVVYASKSILSSRSEYFSGFLKVYIVVDVTDTSKVVFYEMLRYLYTDEVRFNLVSPIELFKVADKYILSNLRQKARVEIFKRLSTKNAMHLLFNEAWQWNDLKYDIMDFIVENFQKIQETPEYKKLSADNKGHPAGIEIFQEIVDRLLKKSLK</sequence>
<dbReference type="EMBL" id="CAJVPQ010000171">
    <property type="protein sequence ID" value="CAG8453373.1"/>
    <property type="molecule type" value="Genomic_DNA"/>
</dbReference>